<keyword evidence="5" id="KW-1133">Transmembrane helix</keyword>
<feature type="compositionally biased region" description="Acidic residues" evidence="4">
    <location>
        <begin position="463"/>
        <end position="473"/>
    </location>
</feature>
<keyword evidence="5" id="KW-0472">Membrane</keyword>
<reference evidence="8" key="1">
    <citation type="submission" date="2017-09" db="EMBL/GenBank/DDBJ databases">
        <title>Depth-based differentiation of microbial function through sediment-hosted aquifers and enrichment of novel symbionts in the deep terrestrial subsurface.</title>
        <authorList>
            <person name="Probst A.J."/>
            <person name="Ladd B."/>
            <person name="Jarett J.K."/>
            <person name="Geller-Mcgrath D.E."/>
            <person name="Sieber C.M.K."/>
            <person name="Emerson J.B."/>
            <person name="Anantharaman K."/>
            <person name="Thomas B.C."/>
            <person name="Malmstrom R."/>
            <person name="Stieglmeier M."/>
            <person name="Klingl A."/>
            <person name="Woyke T."/>
            <person name="Ryan C.M."/>
            <person name="Banfield J.F."/>
        </authorList>
    </citation>
    <scope>NUCLEOTIDE SEQUENCE [LARGE SCALE GENOMIC DNA]</scope>
</reference>
<dbReference type="GO" id="GO:0043190">
    <property type="term" value="C:ATP-binding cassette (ABC) transporter complex"/>
    <property type="evidence" value="ECO:0007669"/>
    <property type="project" value="InterPro"/>
</dbReference>
<feature type="region of interest" description="Disordered" evidence="4">
    <location>
        <begin position="452"/>
        <end position="474"/>
    </location>
</feature>
<evidence type="ECO:0000259" key="6">
    <source>
        <dbReference type="Pfam" id="PF00496"/>
    </source>
</evidence>
<dbReference type="GO" id="GO:1904680">
    <property type="term" value="F:peptide transmembrane transporter activity"/>
    <property type="evidence" value="ECO:0007669"/>
    <property type="project" value="TreeGrafter"/>
</dbReference>
<dbReference type="Gene3D" id="3.10.105.10">
    <property type="entry name" value="Dipeptide-binding Protein, Domain 3"/>
    <property type="match status" value="2"/>
</dbReference>
<evidence type="ECO:0000256" key="2">
    <source>
        <dbReference type="ARBA" id="ARBA00022448"/>
    </source>
</evidence>
<accession>A0A2H0TVW0</accession>
<dbReference type="Gene3D" id="3.90.76.10">
    <property type="entry name" value="Dipeptide-binding Protein, Domain 1"/>
    <property type="match status" value="1"/>
</dbReference>
<keyword evidence="5" id="KW-0812">Transmembrane</keyword>
<dbReference type="InterPro" id="IPR030678">
    <property type="entry name" value="Peptide/Ni-bd"/>
</dbReference>
<dbReference type="PANTHER" id="PTHR30290">
    <property type="entry name" value="PERIPLASMIC BINDING COMPONENT OF ABC TRANSPORTER"/>
    <property type="match status" value="1"/>
</dbReference>
<dbReference type="PIRSF" id="PIRSF002741">
    <property type="entry name" value="MppA"/>
    <property type="match status" value="1"/>
</dbReference>
<evidence type="ECO:0000256" key="3">
    <source>
        <dbReference type="ARBA" id="ARBA00022729"/>
    </source>
</evidence>
<gene>
    <name evidence="7" type="ORF">COU32_02780</name>
</gene>
<dbReference type="GO" id="GO:0042597">
    <property type="term" value="C:periplasmic space"/>
    <property type="evidence" value="ECO:0007669"/>
    <property type="project" value="UniProtKB-ARBA"/>
</dbReference>
<dbReference type="EMBL" id="PFBY01000033">
    <property type="protein sequence ID" value="PIR76300.1"/>
    <property type="molecule type" value="Genomic_DNA"/>
</dbReference>
<evidence type="ECO:0000256" key="1">
    <source>
        <dbReference type="ARBA" id="ARBA00005695"/>
    </source>
</evidence>
<feature type="transmembrane region" description="Helical" evidence="5">
    <location>
        <begin position="74"/>
        <end position="94"/>
    </location>
</feature>
<evidence type="ECO:0000313" key="8">
    <source>
        <dbReference type="Proteomes" id="UP000231530"/>
    </source>
</evidence>
<dbReference type="InterPro" id="IPR039424">
    <property type="entry name" value="SBP_5"/>
</dbReference>
<dbReference type="Pfam" id="PF00496">
    <property type="entry name" value="SBP_bac_5"/>
    <property type="match status" value="1"/>
</dbReference>
<dbReference type="AlphaFoldDB" id="A0A2H0TVW0"/>
<dbReference type="Proteomes" id="UP000231530">
    <property type="component" value="Unassembled WGS sequence"/>
</dbReference>
<feature type="domain" description="Solute-binding protein family 5" evidence="6">
    <location>
        <begin position="151"/>
        <end position="465"/>
    </location>
</feature>
<evidence type="ECO:0000256" key="5">
    <source>
        <dbReference type="SAM" id="Phobius"/>
    </source>
</evidence>
<keyword evidence="3" id="KW-0732">Signal</keyword>
<dbReference type="SUPFAM" id="SSF53850">
    <property type="entry name" value="Periplasmic binding protein-like II"/>
    <property type="match status" value="1"/>
</dbReference>
<comment type="caution">
    <text evidence="7">The sequence shown here is derived from an EMBL/GenBank/DDBJ whole genome shotgun (WGS) entry which is preliminary data.</text>
</comment>
<dbReference type="GO" id="GO:0015833">
    <property type="term" value="P:peptide transport"/>
    <property type="evidence" value="ECO:0007669"/>
    <property type="project" value="TreeGrafter"/>
</dbReference>
<sequence length="680" mass="77673">MAWYCPRVHVHIPSFLKNFQQSLKKRVGRSDGVTPLVSHDHDVKLIQSLRGKKTPSAKQWARLPELLSTREKRLFGFAGVVFFASLVWFGYGLLLSRMAIVPAVGGRYTEAVVGSPQRINPLFASTNDTDVDITRLVYSGLMRHDASQRLLPDLATKYEVSDTKLVYTFHLRENALWHDGQPFTADDVLFTMDSIQDPEINSPLLVSFQGVLVEKVDDYTVRFTLSEPFPSFLSSLTVGILPEHIWSDIPADQLRLSQKNIQPIGTGPYKFLKLIKDDSGRIVRYELTRFEDWYRQAPYIQEFIFAFYSTYDGPGGAIQDLREKKVDGLHFVPYNLRGQVTRKHLVLYTLQLPQYTALMYNQTHTPVLKTLDVRTALRCVIDKERILRETLDNEGNVIHSPVLPEFPGYDPARTTERCDTATANEKIDAEYKRLTGEDYKKKLVEQEIARYKESVPTTTTSTDEGDTQNDPDADIPHEVRQQIEESIDAQLDPAQPFYRVDDDGNIVTLTIVTSDTTEYSQAAHLIAGMWQELGIVANVSLVPAKDIAKQVLKERQYDVLLYGMIVGEDPDQYPFWHSSQIDFPGLNLSKYVNKKVDTVLEDARETTDEEERIAKYKEFQDLLLADVPGVFLYIPTYTYALTDMVQGFNVIRISHPSDRFNGIESWYIKTKKVWNARQAS</sequence>
<evidence type="ECO:0000256" key="4">
    <source>
        <dbReference type="SAM" id="MobiDB-lite"/>
    </source>
</evidence>
<dbReference type="InterPro" id="IPR000914">
    <property type="entry name" value="SBP_5_dom"/>
</dbReference>
<protein>
    <recommendedName>
        <fullName evidence="6">Solute-binding protein family 5 domain-containing protein</fullName>
    </recommendedName>
</protein>
<proteinExistence type="inferred from homology"/>
<keyword evidence="2" id="KW-0813">Transport</keyword>
<name>A0A2H0TVW0_9BACT</name>
<dbReference type="PANTHER" id="PTHR30290:SF9">
    <property type="entry name" value="OLIGOPEPTIDE-BINDING PROTEIN APPA"/>
    <property type="match status" value="1"/>
</dbReference>
<organism evidence="7 8">
    <name type="scientific">Candidatus Magasanikbacteria bacterium CG10_big_fil_rev_8_21_14_0_10_42_10</name>
    <dbReference type="NCBI Taxonomy" id="1974649"/>
    <lineage>
        <taxon>Bacteria</taxon>
        <taxon>Candidatus Magasanikiibacteriota</taxon>
    </lineage>
</organism>
<dbReference type="Gene3D" id="3.40.190.10">
    <property type="entry name" value="Periplasmic binding protein-like II"/>
    <property type="match status" value="2"/>
</dbReference>
<comment type="similarity">
    <text evidence="1">Belongs to the bacterial solute-binding protein 5 family.</text>
</comment>
<evidence type="ECO:0000313" key="7">
    <source>
        <dbReference type="EMBL" id="PIR76300.1"/>
    </source>
</evidence>